<protein>
    <recommendedName>
        <fullName evidence="5">4Fe-4S ferredoxin-type domain-containing protein</fullName>
    </recommendedName>
</protein>
<proteinExistence type="predicted"/>
<dbReference type="KEGG" id="dalk:DSCA_62360"/>
<sequence length="593" mass="62874">MNHLDPIDCILCRCHGEIDGIVDFDPLRRQLEADPRVRTVDVFDALCQGDAVEKLAWRVLCRKDRKVLIAACSVLARGGELVDGLCKHGIDPSRLMVADIREGCAWIHGDHPGQATRKAADIIRMGICALRNREVSGDVKIRVQPSVLVVGAGPAGLAAAAALGRAGVAVDLVEAGGHPGGMLNRLSRVAPGDRIPEKILAPLLETLQANPTIRVHTRTRVTDIRGSAGDFTVTLAGKDGDTRTRAGAVIVATGAKPVLPRGHYRYGRLPGVISGMALEKNLKDGLTENGNTVFIQCVDVRNEKRPYCSAVCCPAALKNAIRLKRTDPGAKVTILHRDIMSPGSLLEAEYRRATRAGVRFIRFDPEDPPRIQGDDRVTGVRVTDVLAGEERHLEAGRVVLSTPLEPRGKTDREDPVMNAIGLAVDTHGFYRVLPFLHTVETTAAGVFVCGAARWPVLVDGAMAQGKAAAAKALNLVAHAVRQASGLIGFQERRFGCARISQKTCSGCGNCVAVCPYDACALEQTKDGLRAAVNPVRCMGCGSCAAVCPNGSASLPEMSAKTMVRMIANAFAPETPAVPGGDVGAAGRPVDAGK</sequence>
<dbReference type="PROSITE" id="PS51379">
    <property type="entry name" value="4FE4S_FER_2"/>
    <property type="match status" value="2"/>
</dbReference>
<dbReference type="PROSITE" id="PS00198">
    <property type="entry name" value="4FE4S_FER_1"/>
    <property type="match status" value="1"/>
</dbReference>
<keyword evidence="4" id="KW-0411">Iron-sulfur</keyword>
<evidence type="ECO:0000259" key="5">
    <source>
        <dbReference type="PROSITE" id="PS51379"/>
    </source>
</evidence>
<dbReference type="InterPro" id="IPR017896">
    <property type="entry name" value="4Fe4S_Fe-S-bd"/>
</dbReference>
<feature type="domain" description="4Fe-4S ferredoxin-type" evidence="5">
    <location>
        <begin position="495"/>
        <end position="524"/>
    </location>
</feature>
<accession>A0A5K7YSI8</accession>
<evidence type="ECO:0000256" key="2">
    <source>
        <dbReference type="ARBA" id="ARBA00023002"/>
    </source>
</evidence>
<keyword evidence="3" id="KW-0408">Iron</keyword>
<dbReference type="InterPro" id="IPR023753">
    <property type="entry name" value="FAD/NAD-binding_dom"/>
</dbReference>
<dbReference type="RefSeq" id="WP_167528023.1">
    <property type="nucleotide sequence ID" value="NZ_AP021874.1"/>
</dbReference>
<dbReference type="Gene3D" id="3.30.70.20">
    <property type="match status" value="1"/>
</dbReference>
<gene>
    <name evidence="6" type="ORF">DSCA_62360</name>
</gene>
<dbReference type="InterPro" id="IPR051691">
    <property type="entry name" value="Metab_Enz_Cyan_OpOx_G3PDH"/>
</dbReference>
<evidence type="ECO:0000313" key="7">
    <source>
        <dbReference type="Proteomes" id="UP000427906"/>
    </source>
</evidence>
<dbReference type="GO" id="GO:0046872">
    <property type="term" value="F:metal ion binding"/>
    <property type="evidence" value="ECO:0007669"/>
    <property type="project" value="UniProtKB-KW"/>
</dbReference>
<dbReference type="AlphaFoldDB" id="A0A5K7YSI8"/>
<dbReference type="PANTHER" id="PTHR42949">
    <property type="entry name" value="ANAEROBIC GLYCEROL-3-PHOSPHATE DEHYDROGENASE SUBUNIT B"/>
    <property type="match status" value="1"/>
</dbReference>
<evidence type="ECO:0000256" key="1">
    <source>
        <dbReference type="ARBA" id="ARBA00022723"/>
    </source>
</evidence>
<evidence type="ECO:0000256" key="4">
    <source>
        <dbReference type="ARBA" id="ARBA00023014"/>
    </source>
</evidence>
<dbReference type="PRINTS" id="PR00368">
    <property type="entry name" value="FADPNR"/>
</dbReference>
<feature type="domain" description="4Fe-4S ferredoxin-type" evidence="5">
    <location>
        <begin position="528"/>
        <end position="557"/>
    </location>
</feature>
<reference evidence="6 7" key="1">
    <citation type="submission" date="2019-11" db="EMBL/GenBank/DDBJ databases">
        <title>Comparative genomics of hydrocarbon-degrading Desulfosarcina strains.</title>
        <authorList>
            <person name="Watanabe M."/>
            <person name="Kojima H."/>
            <person name="Fukui M."/>
        </authorList>
    </citation>
    <scope>NUCLEOTIDE SEQUENCE [LARGE SCALE GENOMIC DNA]</scope>
    <source>
        <strain evidence="6 7">PL12</strain>
    </source>
</reference>
<dbReference type="SUPFAM" id="SSF51905">
    <property type="entry name" value="FAD/NAD(P)-binding domain"/>
    <property type="match status" value="1"/>
</dbReference>
<dbReference type="GO" id="GO:0016491">
    <property type="term" value="F:oxidoreductase activity"/>
    <property type="evidence" value="ECO:0007669"/>
    <property type="project" value="UniProtKB-KW"/>
</dbReference>
<organism evidence="6 7">
    <name type="scientific">Desulfosarcina alkanivorans</name>
    <dbReference type="NCBI Taxonomy" id="571177"/>
    <lineage>
        <taxon>Bacteria</taxon>
        <taxon>Pseudomonadati</taxon>
        <taxon>Thermodesulfobacteriota</taxon>
        <taxon>Desulfobacteria</taxon>
        <taxon>Desulfobacterales</taxon>
        <taxon>Desulfosarcinaceae</taxon>
        <taxon>Desulfosarcina</taxon>
    </lineage>
</organism>
<dbReference type="Proteomes" id="UP000427906">
    <property type="component" value="Chromosome"/>
</dbReference>
<dbReference type="SUPFAM" id="SSF54862">
    <property type="entry name" value="4Fe-4S ferredoxins"/>
    <property type="match status" value="1"/>
</dbReference>
<keyword evidence="1" id="KW-0479">Metal-binding</keyword>
<dbReference type="PANTHER" id="PTHR42949:SF3">
    <property type="entry name" value="ANAEROBIC GLYCEROL-3-PHOSPHATE DEHYDROGENASE SUBUNIT B"/>
    <property type="match status" value="1"/>
</dbReference>
<dbReference type="Gene3D" id="3.50.50.60">
    <property type="entry name" value="FAD/NAD(P)-binding domain"/>
    <property type="match status" value="2"/>
</dbReference>
<dbReference type="PRINTS" id="PR00469">
    <property type="entry name" value="PNDRDTASEII"/>
</dbReference>
<dbReference type="EMBL" id="AP021874">
    <property type="protein sequence ID" value="BBO72306.1"/>
    <property type="molecule type" value="Genomic_DNA"/>
</dbReference>
<dbReference type="InterPro" id="IPR036188">
    <property type="entry name" value="FAD/NAD-bd_sf"/>
</dbReference>
<dbReference type="Pfam" id="PF07992">
    <property type="entry name" value="Pyr_redox_2"/>
    <property type="match status" value="1"/>
</dbReference>
<evidence type="ECO:0000256" key="3">
    <source>
        <dbReference type="ARBA" id="ARBA00023004"/>
    </source>
</evidence>
<keyword evidence="2" id="KW-0560">Oxidoreductase</keyword>
<dbReference type="GO" id="GO:0051536">
    <property type="term" value="F:iron-sulfur cluster binding"/>
    <property type="evidence" value="ECO:0007669"/>
    <property type="project" value="UniProtKB-KW"/>
</dbReference>
<keyword evidence="7" id="KW-1185">Reference proteome</keyword>
<dbReference type="InterPro" id="IPR017900">
    <property type="entry name" value="4Fe4S_Fe_S_CS"/>
</dbReference>
<dbReference type="Pfam" id="PF12838">
    <property type="entry name" value="Fer4_7"/>
    <property type="match status" value="1"/>
</dbReference>
<name>A0A5K7YSI8_9BACT</name>
<evidence type="ECO:0000313" key="6">
    <source>
        <dbReference type="EMBL" id="BBO72306.1"/>
    </source>
</evidence>